<evidence type="ECO:0000313" key="1">
    <source>
        <dbReference type="EMBL" id="KAF1992246.1"/>
    </source>
</evidence>
<protein>
    <submittedName>
        <fullName evidence="1">Uncharacterized protein</fullName>
    </submittedName>
</protein>
<keyword evidence="2" id="KW-1185">Reference proteome</keyword>
<dbReference type="AlphaFoldDB" id="A0A6G1HG89"/>
<dbReference type="EMBL" id="ML977137">
    <property type="protein sequence ID" value="KAF1992246.1"/>
    <property type="molecule type" value="Genomic_DNA"/>
</dbReference>
<reference evidence="1" key="1">
    <citation type="journal article" date="2020" name="Stud. Mycol.">
        <title>101 Dothideomycetes genomes: a test case for predicting lifestyles and emergence of pathogens.</title>
        <authorList>
            <person name="Haridas S."/>
            <person name="Albert R."/>
            <person name="Binder M."/>
            <person name="Bloem J."/>
            <person name="Labutti K."/>
            <person name="Salamov A."/>
            <person name="Andreopoulos B."/>
            <person name="Baker S."/>
            <person name="Barry K."/>
            <person name="Bills G."/>
            <person name="Bluhm B."/>
            <person name="Cannon C."/>
            <person name="Castanera R."/>
            <person name="Culley D."/>
            <person name="Daum C."/>
            <person name="Ezra D."/>
            <person name="Gonzalez J."/>
            <person name="Henrissat B."/>
            <person name="Kuo A."/>
            <person name="Liang C."/>
            <person name="Lipzen A."/>
            <person name="Lutzoni F."/>
            <person name="Magnuson J."/>
            <person name="Mondo S."/>
            <person name="Nolan M."/>
            <person name="Ohm R."/>
            <person name="Pangilinan J."/>
            <person name="Park H.-J."/>
            <person name="Ramirez L."/>
            <person name="Alfaro M."/>
            <person name="Sun H."/>
            <person name="Tritt A."/>
            <person name="Yoshinaga Y."/>
            <person name="Zwiers L.-H."/>
            <person name="Turgeon B."/>
            <person name="Goodwin S."/>
            <person name="Spatafora J."/>
            <person name="Crous P."/>
            <person name="Grigoriev I."/>
        </authorList>
    </citation>
    <scope>NUCLEOTIDE SEQUENCE</scope>
    <source>
        <strain evidence="1">CBS 113979</strain>
    </source>
</reference>
<gene>
    <name evidence="1" type="ORF">K402DRAFT_1755</name>
</gene>
<sequence>MIPNFCRMIGEEEDTQSESFSRSRRGKLRTLKVVLWFYDSHLGRRQEDPATQLIDERQKLIEPLWESWMCLASWASNAHRDSSLAVETLRFSFSYDMLDMWKCVEDHSWSIRHEIDDPRRSLPTLKCVRTLFVSGEYDMPWPGAIMDMTASLPTLKNLEIGVRSGGTEGKNVELRGRRRAGFIDLFDSLQRRLTNANIWIDDHPEDSSLSDAFNRTNPKFDIDVKLADSLSRSLRQMSYGLTTLRIATTLRVIIQQRSFGLRRTTDTNPHHSGQIWRSWKSSQHWTRLTDGF</sequence>
<evidence type="ECO:0000313" key="2">
    <source>
        <dbReference type="Proteomes" id="UP000800041"/>
    </source>
</evidence>
<proteinExistence type="predicted"/>
<dbReference type="Proteomes" id="UP000800041">
    <property type="component" value="Unassembled WGS sequence"/>
</dbReference>
<accession>A0A6G1HG89</accession>
<name>A0A6G1HG89_9PEZI</name>
<organism evidence="1 2">
    <name type="scientific">Aulographum hederae CBS 113979</name>
    <dbReference type="NCBI Taxonomy" id="1176131"/>
    <lineage>
        <taxon>Eukaryota</taxon>
        <taxon>Fungi</taxon>
        <taxon>Dikarya</taxon>
        <taxon>Ascomycota</taxon>
        <taxon>Pezizomycotina</taxon>
        <taxon>Dothideomycetes</taxon>
        <taxon>Pleosporomycetidae</taxon>
        <taxon>Aulographales</taxon>
        <taxon>Aulographaceae</taxon>
    </lineage>
</organism>